<gene>
    <name evidence="8" type="ORF">CUU66_12555</name>
</gene>
<evidence type="ECO:0000256" key="5">
    <source>
        <dbReference type="ARBA" id="ARBA00022884"/>
    </source>
</evidence>
<reference evidence="8 9" key="1">
    <citation type="submission" date="2017-11" db="EMBL/GenBank/DDBJ databases">
        <title>Comparitive Functional Genomics of Dry Heat Resistant strains isolated from the Viking Spacecraft.</title>
        <authorList>
            <person name="Seuylemezian A."/>
            <person name="Cooper K."/>
            <person name="Vaishampayan P."/>
        </authorList>
    </citation>
    <scope>NUCLEOTIDE SEQUENCE [LARGE SCALE GENOMIC DNA]</scope>
    <source>
        <strain evidence="8 9">V1-29</strain>
    </source>
</reference>
<dbReference type="InterPro" id="IPR002364">
    <property type="entry name" value="Quin_OxRdtase/zeta-crystal_CS"/>
</dbReference>
<evidence type="ECO:0000313" key="9">
    <source>
        <dbReference type="Proteomes" id="UP000234748"/>
    </source>
</evidence>
<dbReference type="InterPro" id="IPR013154">
    <property type="entry name" value="ADH-like_N"/>
</dbReference>
<evidence type="ECO:0000256" key="1">
    <source>
        <dbReference type="ARBA" id="ARBA00004496"/>
    </source>
</evidence>
<dbReference type="InterPro" id="IPR020843">
    <property type="entry name" value="ER"/>
</dbReference>
<feature type="domain" description="Enoyl reductase (ER)" evidence="7">
    <location>
        <begin position="20"/>
        <end position="342"/>
    </location>
</feature>
<dbReference type="OrthoDB" id="9792162at2"/>
<dbReference type="PANTHER" id="PTHR44154">
    <property type="entry name" value="QUINONE OXIDOREDUCTASE"/>
    <property type="match status" value="1"/>
</dbReference>
<dbReference type="NCBIfam" id="TIGR02817">
    <property type="entry name" value="adh_fam_1"/>
    <property type="match status" value="1"/>
</dbReference>
<dbReference type="Pfam" id="PF13602">
    <property type="entry name" value="ADH_zinc_N_2"/>
    <property type="match status" value="1"/>
</dbReference>
<dbReference type="Proteomes" id="UP000234748">
    <property type="component" value="Unassembled WGS sequence"/>
</dbReference>
<keyword evidence="6" id="KW-0560">Oxidoreductase</keyword>
<dbReference type="Gene3D" id="3.40.50.720">
    <property type="entry name" value="NAD(P)-binding Rossmann-like Domain"/>
    <property type="match status" value="1"/>
</dbReference>
<evidence type="ECO:0000256" key="6">
    <source>
        <dbReference type="RuleBase" id="RU364000"/>
    </source>
</evidence>
<name>A0A2N5M5A2_9BACI</name>
<sequence>MCLFMNTMKAVGLTRYLPIDNPQSLVDVVVEKPKATGRDILVKVAAISVNPVDTKVRAPKERVEEVPKILGWDVAGVVEETGPDCSLFRPGDEVFYAGSIARQGGNSEYHLVDERIVGRKPASLSFVEAAALPLTSITAWEALFTRMSISQDPGANKGKALLIIGAAGGVGSIATQLAKQAGLTVIGTASRSETVNWVKSMGADYTINHHDPLLPQLQAIGFTNVPYIFCLNALEKHWAGISEAISPQGVVCAIDDPTSPLDLKLLKQKSVTFVWEFMFTRPVYETDDMIEQHLLLNRIADAVDHQKLKTTLAEVLGPISAENLRQAHKFLESNTAIGKIVLEGFA</sequence>
<keyword evidence="5" id="KW-0694">RNA-binding</keyword>
<dbReference type="EMBL" id="PGUY01000038">
    <property type="protein sequence ID" value="PLT29546.1"/>
    <property type="molecule type" value="Genomic_DNA"/>
</dbReference>
<dbReference type="SUPFAM" id="SSF50129">
    <property type="entry name" value="GroES-like"/>
    <property type="match status" value="1"/>
</dbReference>
<dbReference type="Gene3D" id="3.90.180.10">
    <property type="entry name" value="Medium-chain alcohol dehydrogenases, catalytic domain"/>
    <property type="match status" value="1"/>
</dbReference>
<dbReference type="InterPro" id="IPR036291">
    <property type="entry name" value="NAD(P)-bd_dom_sf"/>
</dbReference>
<dbReference type="InterPro" id="IPR051603">
    <property type="entry name" value="Zinc-ADH_QOR/CCCR"/>
</dbReference>
<dbReference type="InterPro" id="IPR014182">
    <property type="entry name" value="ADH_Zn_typ-1"/>
</dbReference>
<keyword evidence="6" id="KW-0862">Zinc</keyword>
<evidence type="ECO:0000256" key="3">
    <source>
        <dbReference type="ARBA" id="ARBA00022490"/>
    </source>
</evidence>
<evidence type="ECO:0000256" key="2">
    <source>
        <dbReference type="ARBA" id="ARBA00011881"/>
    </source>
</evidence>
<comment type="caution">
    <text evidence="8">The sequence shown here is derived from an EMBL/GenBank/DDBJ whole genome shotgun (WGS) entry which is preliminary data.</text>
</comment>
<keyword evidence="9" id="KW-1185">Reference proteome</keyword>
<comment type="subunit">
    <text evidence="2">Homotetramer.</text>
</comment>
<dbReference type="Pfam" id="PF08240">
    <property type="entry name" value="ADH_N"/>
    <property type="match status" value="1"/>
</dbReference>
<dbReference type="CDD" id="cd08252">
    <property type="entry name" value="AL_MDR"/>
    <property type="match status" value="1"/>
</dbReference>
<evidence type="ECO:0000256" key="4">
    <source>
        <dbReference type="ARBA" id="ARBA00022857"/>
    </source>
</evidence>
<accession>A0A2N5M5A2</accession>
<comment type="similarity">
    <text evidence="6">Belongs to the zinc-containing alcohol dehydrogenase family. Quinone oxidoreductase subfamily.</text>
</comment>
<evidence type="ECO:0000313" key="8">
    <source>
        <dbReference type="EMBL" id="PLT29546.1"/>
    </source>
</evidence>
<keyword evidence="3" id="KW-0963">Cytoplasm</keyword>
<organism evidence="8 9">
    <name type="scientific">Peribacillus deserti</name>
    <dbReference type="NCBI Taxonomy" id="673318"/>
    <lineage>
        <taxon>Bacteria</taxon>
        <taxon>Bacillati</taxon>
        <taxon>Bacillota</taxon>
        <taxon>Bacilli</taxon>
        <taxon>Bacillales</taxon>
        <taxon>Bacillaceae</taxon>
        <taxon>Peribacillus</taxon>
    </lineage>
</organism>
<proteinExistence type="inferred from homology"/>
<dbReference type="InterPro" id="IPR011032">
    <property type="entry name" value="GroES-like_sf"/>
</dbReference>
<dbReference type="PANTHER" id="PTHR44154:SF1">
    <property type="entry name" value="QUINONE OXIDOREDUCTASE"/>
    <property type="match status" value="1"/>
</dbReference>
<dbReference type="GO" id="GO:0003723">
    <property type="term" value="F:RNA binding"/>
    <property type="evidence" value="ECO:0007669"/>
    <property type="project" value="UniProtKB-KW"/>
</dbReference>
<dbReference type="AlphaFoldDB" id="A0A2N5M5A2"/>
<dbReference type="SMART" id="SM00829">
    <property type="entry name" value="PKS_ER"/>
    <property type="match status" value="1"/>
</dbReference>
<protein>
    <recommendedName>
        <fullName evidence="6">Zinc-type alcohol dehydrogenase-like protein</fullName>
    </recommendedName>
</protein>
<dbReference type="GO" id="GO:0005737">
    <property type="term" value="C:cytoplasm"/>
    <property type="evidence" value="ECO:0007669"/>
    <property type="project" value="UniProtKB-SubCell"/>
</dbReference>
<dbReference type="GO" id="GO:0008270">
    <property type="term" value="F:zinc ion binding"/>
    <property type="evidence" value="ECO:0007669"/>
    <property type="project" value="InterPro"/>
</dbReference>
<evidence type="ECO:0000259" key="7">
    <source>
        <dbReference type="SMART" id="SM00829"/>
    </source>
</evidence>
<keyword evidence="6" id="KW-0479">Metal-binding</keyword>
<comment type="subcellular location">
    <subcellularLocation>
        <location evidence="1">Cytoplasm</location>
    </subcellularLocation>
</comment>
<dbReference type="PROSITE" id="PS01162">
    <property type="entry name" value="QOR_ZETA_CRYSTAL"/>
    <property type="match status" value="1"/>
</dbReference>
<dbReference type="SUPFAM" id="SSF51735">
    <property type="entry name" value="NAD(P)-binding Rossmann-fold domains"/>
    <property type="match status" value="1"/>
</dbReference>
<keyword evidence="4" id="KW-0521">NADP</keyword>
<dbReference type="GO" id="GO:0016491">
    <property type="term" value="F:oxidoreductase activity"/>
    <property type="evidence" value="ECO:0007669"/>
    <property type="project" value="UniProtKB-KW"/>
</dbReference>